<dbReference type="SUPFAM" id="SSF52047">
    <property type="entry name" value="RNI-like"/>
    <property type="match status" value="1"/>
</dbReference>
<reference evidence="3" key="1">
    <citation type="journal article" date="2012" name="Nature">
        <title>A physical, genetic and functional sequence assembly of the barley genome.</title>
        <authorList>
            <consortium name="The International Barley Genome Sequencing Consortium"/>
            <person name="Mayer K.F."/>
            <person name="Waugh R."/>
            <person name="Brown J.W."/>
            <person name="Schulman A."/>
            <person name="Langridge P."/>
            <person name="Platzer M."/>
            <person name="Fincher G.B."/>
            <person name="Muehlbauer G.J."/>
            <person name="Sato K."/>
            <person name="Close T.J."/>
            <person name="Wise R.P."/>
            <person name="Stein N."/>
        </authorList>
    </citation>
    <scope>NUCLEOTIDE SEQUENCE [LARGE SCALE GENOMIC DNA]</scope>
    <source>
        <strain evidence="3">cv. Morex</strain>
    </source>
</reference>
<keyword evidence="3" id="KW-1185">Reference proteome</keyword>
<dbReference type="Gene3D" id="3.80.10.10">
    <property type="entry name" value="Ribonuclease Inhibitor"/>
    <property type="match status" value="1"/>
</dbReference>
<dbReference type="Gramene" id="HORVU.MOREX.r3.2HG0200500.1">
    <property type="protein sequence ID" value="HORVU.MOREX.r3.2HG0200500.1.CDS1"/>
    <property type="gene ID" value="HORVU.MOREX.r3.2HG0200500"/>
</dbReference>
<dbReference type="Proteomes" id="UP000011116">
    <property type="component" value="Chromosome 2H"/>
</dbReference>
<dbReference type="Gramene" id="HORVU.MOREX.r2.2HG0166540.1">
    <property type="protein sequence ID" value="HORVU.MOREX.r2.2HG0166540.1.CDS.1"/>
    <property type="gene ID" value="HORVU.MOREX.r2.2HG0166540"/>
</dbReference>
<dbReference type="PANTHER" id="PTHR31900:SF30">
    <property type="entry name" value="SUPERFAMILY PROTEIN, PUTATIVE-RELATED"/>
    <property type="match status" value="1"/>
</dbReference>
<sequence>MASPSGSTDRLSELPDFLLGHVLSFLPTKAAGRAALLSRRWRDIFSNVDTISFGEREGARASDWTTFYYEAKERKSCSGALLDGVWSAILCRRRCAGANVPLRSLRVAFDDWTGWDRCHIDQWLSYVLRHSSQELHLDLTFRLGPICPHYSGRDRHGHCRAVGWYDLPRKLLSCAAMRSLCLSYCTLNLPDAINLPSLETLRLTGVKGSSATGVQRLIASCPRLLDLTLEANAAVDIVSVLDRRLRRFALRCCHNVGSVDIDASELVSLDYCGAVPAESLLSLHGSPATVLSCTVDFCQVLSEEPEFAGFKRFMEKVSGVRHLRLHHRRLPARSFQGFPSFPNLTRLALQGPVLSPDAVRHILQQTPNLEILLLFMECAVVPDRRCKSKTRDENTIPDELTTTPDEPSFSIPCLQNRVREINMVHYQGNKLQRAMAKLLFRNALLLERYCVVLVKGPFTLQDGLRKEIQSWVVAADAEPIFL</sequence>
<reference evidence="2" key="3">
    <citation type="submission" date="2022-01" db="UniProtKB">
        <authorList>
            <consortium name="EnsemblPlants"/>
        </authorList>
    </citation>
    <scope>IDENTIFICATION</scope>
    <source>
        <strain evidence="2">subsp. vulgare</strain>
    </source>
</reference>
<dbReference type="InterPro" id="IPR001810">
    <property type="entry name" value="F-box_dom"/>
</dbReference>
<protein>
    <recommendedName>
        <fullName evidence="1">F-box domain-containing protein</fullName>
    </recommendedName>
</protein>
<reference evidence="2" key="2">
    <citation type="submission" date="2020-10" db="EMBL/GenBank/DDBJ databases">
        <authorList>
            <person name="Scholz U."/>
            <person name="Mascher M."/>
            <person name="Fiebig A."/>
        </authorList>
    </citation>
    <scope>NUCLEOTIDE SEQUENCE [LARGE SCALE GENOMIC DNA]</scope>
    <source>
        <strain evidence="2">cv. Morex</strain>
    </source>
</reference>
<dbReference type="PANTHER" id="PTHR31900">
    <property type="entry name" value="F-BOX/RNI SUPERFAMILY PROTEIN-RELATED"/>
    <property type="match status" value="1"/>
</dbReference>
<proteinExistence type="predicted"/>
<dbReference type="PROSITE" id="PS50181">
    <property type="entry name" value="FBOX"/>
    <property type="match status" value="1"/>
</dbReference>
<evidence type="ECO:0000259" key="1">
    <source>
        <dbReference type="PROSITE" id="PS50181"/>
    </source>
</evidence>
<evidence type="ECO:0000313" key="3">
    <source>
        <dbReference type="Proteomes" id="UP000011116"/>
    </source>
</evidence>
<dbReference type="Pfam" id="PF24758">
    <property type="entry name" value="LRR_At5g56370"/>
    <property type="match status" value="1"/>
</dbReference>
<organism evidence="2 3">
    <name type="scientific">Hordeum vulgare subsp. vulgare</name>
    <name type="common">Domesticated barley</name>
    <dbReference type="NCBI Taxonomy" id="112509"/>
    <lineage>
        <taxon>Eukaryota</taxon>
        <taxon>Viridiplantae</taxon>
        <taxon>Streptophyta</taxon>
        <taxon>Embryophyta</taxon>
        <taxon>Tracheophyta</taxon>
        <taxon>Spermatophyta</taxon>
        <taxon>Magnoliopsida</taxon>
        <taxon>Liliopsida</taxon>
        <taxon>Poales</taxon>
        <taxon>Poaceae</taxon>
        <taxon>BOP clade</taxon>
        <taxon>Pooideae</taxon>
        <taxon>Triticodae</taxon>
        <taxon>Triticeae</taxon>
        <taxon>Hordeinae</taxon>
        <taxon>Hordeum</taxon>
    </lineage>
</organism>
<dbReference type="InterPro" id="IPR036047">
    <property type="entry name" value="F-box-like_dom_sf"/>
</dbReference>
<dbReference type="Pfam" id="PF00646">
    <property type="entry name" value="F-box"/>
    <property type="match status" value="1"/>
</dbReference>
<accession>A0A8I7B408</accession>
<dbReference type="SUPFAM" id="SSF81383">
    <property type="entry name" value="F-box domain"/>
    <property type="match status" value="1"/>
</dbReference>
<dbReference type="AlphaFoldDB" id="A0A8I7B408"/>
<dbReference type="Gene3D" id="1.20.1280.50">
    <property type="match status" value="1"/>
</dbReference>
<feature type="domain" description="F-box" evidence="1">
    <location>
        <begin position="8"/>
        <end position="56"/>
    </location>
</feature>
<dbReference type="InterPro" id="IPR050232">
    <property type="entry name" value="FBL13/AtMIF1-like"/>
</dbReference>
<name>A0A8I7B408_HORVV</name>
<dbReference type="InterPro" id="IPR055411">
    <property type="entry name" value="LRR_FXL15/At3g58940/PEG3-like"/>
</dbReference>
<dbReference type="EnsemblPlants" id="HORVU.MOREX.r3.2HG0200500.1">
    <property type="protein sequence ID" value="HORVU.MOREX.r3.2HG0200500.1.CDS1"/>
    <property type="gene ID" value="HORVU.MOREX.r3.2HG0200500"/>
</dbReference>
<dbReference type="InterPro" id="IPR032675">
    <property type="entry name" value="LRR_dom_sf"/>
</dbReference>
<evidence type="ECO:0000313" key="2">
    <source>
        <dbReference type="EnsemblPlants" id="HORVU.MOREX.r3.2HG0200500.1.CDS1"/>
    </source>
</evidence>